<dbReference type="PROSITE" id="PS51208">
    <property type="entry name" value="AUTOTRANSPORTER"/>
    <property type="match status" value="1"/>
</dbReference>
<evidence type="ECO:0000256" key="6">
    <source>
        <dbReference type="SAM" id="MobiDB-lite"/>
    </source>
</evidence>
<dbReference type="STRING" id="33990.A3306_01155"/>
<evidence type="ECO:0000313" key="9">
    <source>
        <dbReference type="Proteomes" id="UP000033689"/>
    </source>
</evidence>
<dbReference type="Pfam" id="PF03797">
    <property type="entry name" value="Autotransporter"/>
    <property type="match status" value="1"/>
</dbReference>
<feature type="region of interest" description="Disordered" evidence="6">
    <location>
        <begin position="407"/>
        <end position="491"/>
    </location>
</feature>
<evidence type="ECO:0000256" key="5">
    <source>
        <dbReference type="SAM" id="Coils"/>
    </source>
</evidence>
<dbReference type="InterPro" id="IPR005546">
    <property type="entry name" value="Autotransporte_beta"/>
</dbReference>
<dbReference type="GO" id="GO:0009279">
    <property type="term" value="C:cell outer membrane"/>
    <property type="evidence" value="ECO:0007669"/>
    <property type="project" value="UniProtKB-SubCell"/>
</dbReference>
<keyword evidence="5" id="KW-0175">Coiled coil</keyword>
<comment type="caution">
    <text evidence="8">The sequence shown here is derived from an EMBL/GenBank/DDBJ whole genome shotgun (WGS) entry which is preliminary data.</text>
</comment>
<evidence type="ECO:0000313" key="8">
    <source>
        <dbReference type="EMBL" id="KJV92434.1"/>
    </source>
</evidence>
<evidence type="ECO:0000259" key="7">
    <source>
        <dbReference type="PROSITE" id="PS51208"/>
    </source>
</evidence>
<evidence type="ECO:0000256" key="3">
    <source>
        <dbReference type="ARBA" id="ARBA00022692"/>
    </source>
</evidence>
<feature type="coiled-coil region" evidence="5">
    <location>
        <begin position="36"/>
        <end position="70"/>
    </location>
</feature>
<dbReference type="Gene3D" id="2.40.128.130">
    <property type="entry name" value="Autotransporter beta-domain"/>
    <property type="match status" value="1"/>
</dbReference>
<name>A0A0F3QLV1_RICBE</name>
<evidence type="ECO:0000256" key="2">
    <source>
        <dbReference type="ARBA" id="ARBA00022452"/>
    </source>
</evidence>
<dbReference type="Proteomes" id="UP000033689">
    <property type="component" value="Unassembled WGS sequence"/>
</dbReference>
<comment type="subcellular location">
    <subcellularLocation>
        <location evidence="1">Cell outer membrane</location>
    </subcellularLocation>
</comment>
<dbReference type="SMART" id="SM00869">
    <property type="entry name" value="Autotransporter"/>
    <property type="match status" value="1"/>
</dbReference>
<reference evidence="8 9" key="1">
    <citation type="submission" date="2015-02" db="EMBL/GenBank/DDBJ databases">
        <title>Genome Sequencing of Rickettsiales.</title>
        <authorList>
            <person name="Daugherty S.C."/>
            <person name="Su Q."/>
            <person name="Abolude K."/>
            <person name="Beier-Sexton M."/>
            <person name="Carlyon J.A."/>
            <person name="Carter R."/>
            <person name="Day N.P."/>
            <person name="Dumler S.J."/>
            <person name="Dyachenko V."/>
            <person name="Godinez A."/>
            <person name="Kurtti T.J."/>
            <person name="Lichay M."/>
            <person name="Mullins K.E."/>
            <person name="Ott S."/>
            <person name="Pappas-Brown V."/>
            <person name="Paris D.H."/>
            <person name="Patel P."/>
            <person name="Richards A.L."/>
            <person name="Sadzewicz L."/>
            <person name="Sears K."/>
            <person name="Seidman D."/>
            <person name="Sengamalay N."/>
            <person name="Stenos J."/>
            <person name="Tallon L.J."/>
            <person name="Vincent G."/>
            <person name="Fraser C.M."/>
            <person name="Munderloh U."/>
            <person name="Dunning-Hotopp J.C."/>
        </authorList>
    </citation>
    <scope>NUCLEOTIDE SEQUENCE [LARGE SCALE GENOMIC DNA]</scope>
    <source>
        <strain evidence="8 9">RML Mogi</strain>
    </source>
</reference>
<protein>
    <submittedName>
        <fullName evidence="8">Outer membrane autotransporter barrel domain protein</fullName>
    </submittedName>
</protein>
<proteinExistence type="predicted"/>
<dbReference type="SUPFAM" id="SSF103515">
    <property type="entry name" value="Autotransporter"/>
    <property type="match status" value="1"/>
</dbReference>
<dbReference type="PATRIC" id="fig|1359194.3.peg.1082"/>
<keyword evidence="2" id="KW-0472">Membrane</keyword>
<keyword evidence="4" id="KW-0998">Cell outer membrane</keyword>
<organism evidence="8 9">
    <name type="scientific">Rickettsia bellii str. RML Mogi</name>
    <dbReference type="NCBI Taxonomy" id="1359194"/>
    <lineage>
        <taxon>Bacteria</taxon>
        <taxon>Pseudomonadati</taxon>
        <taxon>Pseudomonadota</taxon>
        <taxon>Alphaproteobacteria</taxon>
        <taxon>Rickettsiales</taxon>
        <taxon>Rickettsiaceae</taxon>
        <taxon>Rickettsieae</taxon>
        <taxon>Rickettsia</taxon>
        <taxon>belli group</taxon>
    </lineage>
</organism>
<keyword evidence="2" id="KW-1134">Transmembrane beta strand</keyword>
<dbReference type="AlphaFoldDB" id="A0A0F3QLV1"/>
<gene>
    <name evidence="8" type="ORF">RBEMOGI_1064</name>
</gene>
<keyword evidence="3" id="KW-0812">Transmembrane</keyword>
<evidence type="ECO:0000256" key="4">
    <source>
        <dbReference type="ARBA" id="ARBA00023237"/>
    </source>
</evidence>
<evidence type="ECO:0000256" key="1">
    <source>
        <dbReference type="ARBA" id="ARBA00004442"/>
    </source>
</evidence>
<dbReference type="InterPro" id="IPR036709">
    <property type="entry name" value="Autotransporte_beta_dom_sf"/>
</dbReference>
<dbReference type="EMBL" id="LAOJ01000001">
    <property type="protein sequence ID" value="KJV92434.1"/>
    <property type="molecule type" value="Genomic_DNA"/>
</dbReference>
<feature type="compositionally biased region" description="Basic and acidic residues" evidence="6">
    <location>
        <begin position="428"/>
        <end position="471"/>
    </location>
</feature>
<dbReference type="InterPro" id="IPR006315">
    <property type="entry name" value="OM_autotransptr_brl_dom"/>
</dbReference>
<accession>A0A0F3QLV1</accession>
<sequence>MFDRLLKDLNKKKDEAKAVWEQFVIYKENKERKDLNGDENRQIKAAEALLKQYDNDIKLVEEAFENYKEDSRKSNDIQSPASSNLEYLALEEKFASLRKHDELDIETKYHELRRKRLDHEKSQLLQDLAQESQLRQHIEDLGSTPSSSNSSDSDVEIKAQEYSVEPFQRYDSGFESLKNNFETLENEGIRSEVNDVTKEAYKKFEKLVKPNQKDLGGLDYLDLEDKVQKAEESYIAERSEKPQNLENVEEDSRLKKLAMEALNLSEQLPLQAEVKSLEDDSLSNSSDSDVEIKAQGYSATPLKKYASVHSISDLVGSKEDLSVEFEKLVEAESLNNESKTDRENIDPKFKTEFKEIMDGFDRVAADINSELETLTAAKGLNDQPNANIGTKTEDASDQLLLSTNEHSSLGVSNGREDKPSSSGLIDGGKSEHRLLGVSDGKEEEDRFLGLSDGREDKPSSLRLSDGGKSEHSLLGVSDGKEEEDRFLGLSDGSDDKHGLLALSDGRENKNDSLKLKDGDDKRSFLRLKSGEKDEDSFLKLIDSDDDYDSGIEEDLEYSKPLKKIDAITTIPLPQAVEEVKKSVAAIAPTTNQQIQTVQKVTKDSIFTRLDSIAVVKINEDNNAAIAAGDEESPVKRGLWMRTMYGVNNQGRVNNINGYRGINKGGTVGFDVEIDNNIIGIAYSNVHSVFKFKNNNNNDKEIIKSHIVSIYGQKELPKNFVLQGLVSASKNFIKNKTTYLFNNTKFKSNVKHRNHSYNAEALLNYNYLATNNIVITPNIGLRYGKSRDGVYNETGISIQKIALATKENNILSGIIGAKTKIPLKNNNLGLTLHSSIEHNFNEKTQRVNRTIQIQGNKFTQNHIYRNKQKQPII</sequence>
<feature type="domain" description="Autotransporter" evidence="7">
    <location>
        <begin position="631"/>
        <end position="872"/>
    </location>
</feature>
<dbReference type="NCBIfam" id="TIGR01414">
    <property type="entry name" value="autotrans_barl"/>
    <property type="match status" value="1"/>
</dbReference>